<dbReference type="Pfam" id="PF09693">
    <property type="entry name" value="Phage_XkdX"/>
    <property type="match status" value="1"/>
</dbReference>
<dbReference type="RefSeq" id="WP_077914663.1">
    <property type="nucleotide sequence ID" value="NZ_AODD01000015.1"/>
</dbReference>
<dbReference type="Proteomes" id="UP000019253">
    <property type="component" value="Unassembled WGS sequence"/>
</dbReference>
<comment type="caution">
    <text evidence="1">The sequence shown here is derived from an EMBL/GenBank/DDBJ whole genome shotgun (WGS) entry which is preliminary data.</text>
</comment>
<gene>
    <name evidence="1" type="ORF">PGRAN_11403</name>
</gene>
<dbReference type="EMBL" id="AODD01000015">
    <property type="protein sequence ID" value="EUJ22998.1"/>
    <property type="molecule type" value="Genomic_DNA"/>
</dbReference>
<reference evidence="1 2" key="1">
    <citation type="journal article" date="2014" name="Int. J. Syst. Evol. Microbiol.">
        <title>Listeria floridensis sp. nov., Listeria aquatica sp. nov., Listeria cornellensis sp. nov., Listeria riparia sp. nov. and Listeria grandensis sp. nov., from agricultural and natural environments.</title>
        <authorList>
            <person name="den Bakker H.C."/>
            <person name="Warchocki S."/>
            <person name="Wright E.M."/>
            <person name="Allred A.F."/>
            <person name="Ahlstrom C."/>
            <person name="Manuel C.S."/>
            <person name="Stasiewicz M.J."/>
            <person name="Burrell A."/>
            <person name="Roof S."/>
            <person name="Strawn L."/>
            <person name="Fortes E.D."/>
            <person name="Nightingale K.K."/>
            <person name="Kephart D."/>
            <person name="Wiedmann M."/>
        </authorList>
    </citation>
    <scope>NUCLEOTIDE SEQUENCE [LARGE SCALE GENOMIC DNA]</scope>
    <source>
        <strain evidence="2">FSL F6-971</strain>
    </source>
</reference>
<evidence type="ECO:0000313" key="1">
    <source>
        <dbReference type="EMBL" id="EUJ22998.1"/>
    </source>
</evidence>
<dbReference type="PATRIC" id="fig|1265819.5.peg.2287"/>
<organism evidence="1 2">
    <name type="scientific">Listeria grandensis FSL F6-0971</name>
    <dbReference type="NCBI Taxonomy" id="1265819"/>
    <lineage>
        <taxon>Bacteria</taxon>
        <taxon>Bacillati</taxon>
        <taxon>Bacillota</taxon>
        <taxon>Bacilli</taxon>
        <taxon>Bacillales</taxon>
        <taxon>Listeriaceae</taxon>
        <taxon>Listeria</taxon>
    </lineage>
</organism>
<evidence type="ECO:0000313" key="2">
    <source>
        <dbReference type="Proteomes" id="UP000019253"/>
    </source>
</evidence>
<sequence length="50" mass="5764">MIDWVARIQAHFERGFYTTEQVMRFVTLGKITVEEADQIMAKEESDGATI</sequence>
<dbReference type="NCBIfam" id="TIGR01669">
    <property type="entry name" value="phage_XkdX"/>
    <property type="match status" value="1"/>
</dbReference>
<name>W7BRX0_9LIST</name>
<proteinExistence type="predicted"/>
<protein>
    <recommendedName>
        <fullName evidence="3">XkdX family protein</fullName>
    </recommendedName>
</protein>
<keyword evidence="2" id="KW-1185">Reference proteome</keyword>
<accession>W7BRX0</accession>
<evidence type="ECO:0008006" key="3">
    <source>
        <dbReference type="Google" id="ProtNLM"/>
    </source>
</evidence>
<dbReference type="InterPro" id="IPR010022">
    <property type="entry name" value="XkdX"/>
</dbReference>
<dbReference type="AlphaFoldDB" id="W7BRX0"/>
<dbReference type="OrthoDB" id="1925295at2"/>